<proteinExistence type="predicted"/>
<dbReference type="AlphaFoldDB" id="A0A1A9HXN7"/>
<keyword evidence="2" id="KW-1185">Reference proteome</keyword>
<dbReference type="Pfam" id="PF05711">
    <property type="entry name" value="TylF"/>
    <property type="match status" value="1"/>
</dbReference>
<dbReference type="PANTHER" id="PTHR40036">
    <property type="entry name" value="MACROCIN O-METHYLTRANSFERASE"/>
    <property type="match status" value="1"/>
</dbReference>
<dbReference type="EMBL" id="CP014639">
    <property type="protein sequence ID" value="ANH78852.1"/>
    <property type="molecule type" value="Genomic_DNA"/>
</dbReference>
<dbReference type="Proteomes" id="UP000078162">
    <property type="component" value="Chromosome"/>
</dbReference>
<dbReference type="Gene3D" id="3.40.50.150">
    <property type="entry name" value="Vaccinia Virus protein VP39"/>
    <property type="match status" value="1"/>
</dbReference>
<accession>A0A1A9HXN7</accession>
<dbReference type="STRING" id="1806891.Cs308_0682"/>
<name>A0A1A9HXN7_9CHLA</name>
<dbReference type="RefSeq" id="WP_066482525.1">
    <property type="nucleotide sequence ID" value="NZ_CP014639.1"/>
</dbReference>
<dbReference type="PATRIC" id="fig|1806891.3.peg.674"/>
<dbReference type="PANTHER" id="PTHR40036:SF1">
    <property type="entry name" value="MACROCIN O-METHYLTRANSFERASE"/>
    <property type="match status" value="1"/>
</dbReference>
<dbReference type="SUPFAM" id="SSF53335">
    <property type="entry name" value="S-adenosyl-L-methionine-dependent methyltransferases"/>
    <property type="match status" value="1"/>
</dbReference>
<gene>
    <name evidence="1" type="ORF">Cs308_0682</name>
</gene>
<dbReference type="KEGG" id="csaz:Cs308_0682"/>
<evidence type="ECO:0000313" key="1">
    <source>
        <dbReference type="EMBL" id="ANH78852.1"/>
    </source>
</evidence>
<reference evidence="1 2" key="1">
    <citation type="submission" date="2016-03" db="EMBL/GenBank/DDBJ databases">
        <title>Culture-independent genomics supports pathogen discovery for uncultivable bacteria within the genus Chlamydia.</title>
        <authorList>
            <person name="Taylor-Brown A."/>
            <person name="Bachmann N.L."/>
            <person name="Borel N."/>
            <person name="Polkinghorne A."/>
        </authorList>
    </citation>
    <scope>NUCLEOTIDE SEQUENCE [LARGE SCALE GENOMIC DNA]</scope>
    <source>
        <strain evidence="1 2">2742-308</strain>
    </source>
</reference>
<protein>
    <submittedName>
        <fullName evidence="1">Phage protein</fullName>
    </submittedName>
</protein>
<evidence type="ECO:0000313" key="2">
    <source>
        <dbReference type="Proteomes" id="UP000078162"/>
    </source>
</evidence>
<dbReference type="InterPro" id="IPR008884">
    <property type="entry name" value="TylF_MeTrfase"/>
</dbReference>
<sequence length="281" mass="31685">MLIHKILFLLLYGFTYQTALCSVEQVDLVQLLQINIPFAASPQPGHQLYHFASGDKPYENSETAKIFVKQYLSNAVPLLSDVEVLRYGSDSVELKGLYIDLGVCTGRSANFLAALNPHQTIFGFDSFEGLPEPWVRKDKTFIAGTFAFGNPNLLPPVLHNVKLIKGWFKDTLINFAQTVDPKEKVAFLHIDCELYSSSVTAFEAFGSRICPGTIIVFDEFYNFPGYESHEFKAFQEFLNKTGLGAQYLAYNANHEQVAIKIIEKSWDKRLKVCPYCLTEGK</sequence>
<dbReference type="InterPro" id="IPR029063">
    <property type="entry name" value="SAM-dependent_MTases_sf"/>
</dbReference>
<organism evidence="1 2">
    <name type="scientific">Candidatus Chlamydia sanziniae</name>
    <dbReference type="NCBI Taxonomy" id="1806891"/>
    <lineage>
        <taxon>Bacteria</taxon>
        <taxon>Pseudomonadati</taxon>
        <taxon>Chlamydiota</taxon>
        <taxon>Chlamydiia</taxon>
        <taxon>Chlamydiales</taxon>
        <taxon>Chlamydiaceae</taxon>
        <taxon>Chlamydia/Chlamydophila group</taxon>
        <taxon>Chlamydia</taxon>
    </lineage>
</organism>